<name>A0A6J7P4I0_9ZZZZ</name>
<feature type="region of interest" description="Disordered" evidence="1">
    <location>
        <begin position="1"/>
        <end position="22"/>
    </location>
</feature>
<evidence type="ECO:0000313" key="2">
    <source>
        <dbReference type="EMBL" id="CAB5000141.1"/>
    </source>
</evidence>
<organism evidence="2">
    <name type="scientific">freshwater metagenome</name>
    <dbReference type="NCBI Taxonomy" id="449393"/>
    <lineage>
        <taxon>unclassified sequences</taxon>
        <taxon>metagenomes</taxon>
        <taxon>ecological metagenomes</taxon>
    </lineage>
</organism>
<accession>A0A6J7P4I0</accession>
<dbReference type="AlphaFoldDB" id="A0A6J7P4I0"/>
<evidence type="ECO:0000256" key="1">
    <source>
        <dbReference type="SAM" id="MobiDB-lite"/>
    </source>
</evidence>
<gene>
    <name evidence="2" type="ORF">UFOPK3957_01525</name>
</gene>
<protein>
    <submittedName>
        <fullName evidence="2">Unannotated protein</fullName>
    </submittedName>
</protein>
<sequence>MPAFAETSTNMVSPPNSSATRPYSVSWERTFVGSAPSLSTLFTATTIGTPAACAWFRASIVWGFTPSSAATTRIEMSVTCAPRARMAVNASWPGVSMKVILRSPSAVVVETW</sequence>
<dbReference type="EMBL" id="CAFBOM010000287">
    <property type="protein sequence ID" value="CAB5000141.1"/>
    <property type="molecule type" value="Genomic_DNA"/>
</dbReference>
<reference evidence="2" key="1">
    <citation type="submission" date="2020-05" db="EMBL/GenBank/DDBJ databases">
        <authorList>
            <person name="Chiriac C."/>
            <person name="Salcher M."/>
            <person name="Ghai R."/>
            <person name="Kavagutti S V."/>
        </authorList>
    </citation>
    <scope>NUCLEOTIDE SEQUENCE</scope>
</reference>
<proteinExistence type="predicted"/>